<dbReference type="eggNOG" id="ENOG5032J0T">
    <property type="taxonomic scope" value="Bacteria"/>
</dbReference>
<evidence type="ECO:0000256" key="1">
    <source>
        <dbReference type="SAM" id="MobiDB-lite"/>
    </source>
</evidence>
<dbReference type="OrthoDB" id="4321067at2"/>
<evidence type="ECO:0000256" key="2">
    <source>
        <dbReference type="SAM" id="SignalP"/>
    </source>
</evidence>
<feature type="chain" id="PRO_5008914962" description="Secreted protein" evidence="2">
    <location>
        <begin position="28"/>
        <end position="71"/>
    </location>
</feature>
<reference evidence="3 4" key="1">
    <citation type="journal article" date="2013" name="Genome Announc.">
        <title>Genome Sequence of Streptomyces violaceusniger Strain SPC6, a Halotolerant Streptomycete That Exhibits Rapid Growth and Development.</title>
        <authorList>
            <person name="Chen X."/>
            <person name="Zhang B."/>
            <person name="Zhang W."/>
            <person name="Wu X."/>
            <person name="Zhang M."/>
            <person name="Chen T."/>
            <person name="Liu G."/>
            <person name="Dyson P."/>
        </authorList>
    </citation>
    <scope>NUCLEOTIDE SEQUENCE [LARGE SCALE GENOMIC DNA]</scope>
    <source>
        <strain evidence="3 4">SPC6</strain>
    </source>
</reference>
<evidence type="ECO:0000313" key="4">
    <source>
        <dbReference type="Proteomes" id="UP000095329"/>
    </source>
</evidence>
<dbReference type="RefSeq" id="WP_037947013.1">
    <property type="nucleotide sequence ID" value="NZ_ASHX02000001.1"/>
</dbReference>
<evidence type="ECO:0008006" key="5">
    <source>
        <dbReference type="Google" id="ProtNLM"/>
    </source>
</evidence>
<evidence type="ECO:0000313" key="3">
    <source>
        <dbReference type="EMBL" id="OEJ97557.1"/>
    </source>
</evidence>
<comment type="caution">
    <text evidence="3">The sequence shown here is derived from an EMBL/GenBank/DDBJ whole genome shotgun (WGS) entry which is preliminary data.</text>
</comment>
<dbReference type="AlphaFoldDB" id="A0A1D3DZ14"/>
<organism evidence="3 4">
    <name type="scientific">Streptomyces thermolilacinus SPC6</name>
    <dbReference type="NCBI Taxonomy" id="1306406"/>
    <lineage>
        <taxon>Bacteria</taxon>
        <taxon>Bacillati</taxon>
        <taxon>Actinomycetota</taxon>
        <taxon>Actinomycetes</taxon>
        <taxon>Kitasatosporales</taxon>
        <taxon>Streptomycetaceae</taxon>
        <taxon>Streptomyces</taxon>
    </lineage>
</organism>
<proteinExistence type="predicted"/>
<dbReference type="Proteomes" id="UP000095329">
    <property type="component" value="Unassembled WGS sequence"/>
</dbReference>
<feature type="signal peptide" evidence="2">
    <location>
        <begin position="1"/>
        <end position="27"/>
    </location>
</feature>
<sequence>MKKRSMLAVASLAAGVVTSLLTPSSHAVVGGGLPDPGSLVGTDTVTSLVDGATEGATQGGTAHAGGETVQH</sequence>
<gene>
    <name evidence="3" type="ORF">J116_026985</name>
</gene>
<keyword evidence="4" id="KW-1185">Reference proteome</keyword>
<dbReference type="EMBL" id="ASHX02000001">
    <property type="protein sequence ID" value="OEJ97557.1"/>
    <property type="molecule type" value="Genomic_DNA"/>
</dbReference>
<name>A0A1D3DZ14_9ACTN</name>
<protein>
    <recommendedName>
        <fullName evidence="5">Secreted protein</fullName>
    </recommendedName>
</protein>
<keyword evidence="2" id="KW-0732">Signal</keyword>
<feature type="region of interest" description="Disordered" evidence="1">
    <location>
        <begin position="52"/>
        <end position="71"/>
    </location>
</feature>
<accession>A0A1D3DZ14</accession>